<gene>
    <name evidence="9" type="ORF">PCO31110_01214</name>
</gene>
<accession>A0A5E4T6N5</accession>
<feature type="transmembrane region" description="Helical" evidence="8">
    <location>
        <begin position="240"/>
        <end position="260"/>
    </location>
</feature>
<evidence type="ECO:0000256" key="2">
    <source>
        <dbReference type="ARBA" id="ARBA00022475"/>
    </source>
</evidence>
<protein>
    <submittedName>
        <fullName evidence="9">Glycosyl transferase, family 4</fullName>
    </submittedName>
</protein>
<evidence type="ECO:0000256" key="6">
    <source>
        <dbReference type="ARBA" id="ARBA00023136"/>
    </source>
</evidence>
<feature type="transmembrane region" description="Helical" evidence="8">
    <location>
        <begin position="70"/>
        <end position="87"/>
    </location>
</feature>
<dbReference type="AlphaFoldDB" id="A0A5E4T6N5"/>
<evidence type="ECO:0000256" key="1">
    <source>
        <dbReference type="ARBA" id="ARBA00004651"/>
    </source>
</evidence>
<proteinExistence type="predicted"/>
<keyword evidence="3 9" id="KW-0808">Transferase</keyword>
<name>A0A5E4T6N5_9BURK</name>
<keyword evidence="6 8" id="KW-0472">Membrane</keyword>
<dbReference type="GO" id="GO:0005886">
    <property type="term" value="C:plasma membrane"/>
    <property type="evidence" value="ECO:0007669"/>
    <property type="project" value="UniProtKB-SubCell"/>
</dbReference>
<dbReference type="InterPro" id="IPR000715">
    <property type="entry name" value="Glycosyl_transferase_4"/>
</dbReference>
<dbReference type="CDD" id="cd06854">
    <property type="entry name" value="GT_WbpL_WbcO_like"/>
    <property type="match status" value="1"/>
</dbReference>
<keyword evidence="7" id="KW-0460">Magnesium</keyword>
<dbReference type="EMBL" id="CABPSJ010000001">
    <property type="protein sequence ID" value="VVD82633.1"/>
    <property type="molecule type" value="Genomic_DNA"/>
</dbReference>
<evidence type="ECO:0000256" key="3">
    <source>
        <dbReference type="ARBA" id="ARBA00022679"/>
    </source>
</evidence>
<feature type="transmembrane region" description="Helical" evidence="8">
    <location>
        <begin position="45"/>
        <end position="64"/>
    </location>
</feature>
<feature type="transmembrane region" description="Helical" evidence="8">
    <location>
        <begin position="216"/>
        <end position="234"/>
    </location>
</feature>
<dbReference type="Proteomes" id="UP000337189">
    <property type="component" value="Unassembled WGS sequence"/>
</dbReference>
<evidence type="ECO:0000256" key="7">
    <source>
        <dbReference type="PIRSR" id="PIRSR600715-1"/>
    </source>
</evidence>
<dbReference type="PANTHER" id="PTHR22926:SF3">
    <property type="entry name" value="UNDECAPRENYL-PHOSPHATE ALPHA-N-ACETYLGLUCOSAMINYL 1-PHOSPHATE TRANSFERASE"/>
    <property type="match status" value="1"/>
</dbReference>
<dbReference type="PANTHER" id="PTHR22926">
    <property type="entry name" value="PHOSPHO-N-ACETYLMURAMOYL-PENTAPEPTIDE-TRANSFERASE"/>
    <property type="match status" value="1"/>
</dbReference>
<keyword evidence="4 8" id="KW-0812">Transmembrane</keyword>
<dbReference type="GO" id="GO:0046872">
    <property type="term" value="F:metal ion binding"/>
    <property type="evidence" value="ECO:0007669"/>
    <property type="project" value="UniProtKB-KW"/>
</dbReference>
<dbReference type="OrthoDB" id="9783652at2"/>
<feature type="transmembrane region" description="Helical" evidence="8">
    <location>
        <begin position="6"/>
        <end position="24"/>
    </location>
</feature>
<keyword evidence="2" id="KW-1003">Cell membrane</keyword>
<evidence type="ECO:0000256" key="8">
    <source>
        <dbReference type="SAM" id="Phobius"/>
    </source>
</evidence>
<evidence type="ECO:0000313" key="9">
    <source>
        <dbReference type="EMBL" id="VVD82633.1"/>
    </source>
</evidence>
<dbReference type="Pfam" id="PF00953">
    <property type="entry name" value="Glycos_transf_4"/>
    <property type="match status" value="1"/>
</dbReference>
<comment type="cofactor">
    <cofactor evidence="7">
        <name>Mg(2+)</name>
        <dbReference type="ChEBI" id="CHEBI:18420"/>
    </cofactor>
</comment>
<evidence type="ECO:0000256" key="4">
    <source>
        <dbReference type="ARBA" id="ARBA00022692"/>
    </source>
</evidence>
<feature type="binding site" evidence="7">
    <location>
        <position position="148"/>
    </location>
    <ligand>
        <name>Mg(2+)</name>
        <dbReference type="ChEBI" id="CHEBI:18420"/>
    </ligand>
</feature>
<dbReference type="GO" id="GO:0009103">
    <property type="term" value="P:lipopolysaccharide biosynthetic process"/>
    <property type="evidence" value="ECO:0007669"/>
    <property type="project" value="TreeGrafter"/>
</dbReference>
<keyword evidence="7" id="KW-0479">Metal-binding</keyword>
<feature type="transmembrane region" description="Helical" evidence="8">
    <location>
        <begin position="156"/>
        <end position="175"/>
    </location>
</feature>
<dbReference type="GO" id="GO:0016780">
    <property type="term" value="F:phosphotransferase activity, for other substituted phosphate groups"/>
    <property type="evidence" value="ECO:0007669"/>
    <property type="project" value="InterPro"/>
</dbReference>
<evidence type="ECO:0000256" key="5">
    <source>
        <dbReference type="ARBA" id="ARBA00022989"/>
    </source>
</evidence>
<reference evidence="9 10" key="1">
    <citation type="submission" date="2019-08" db="EMBL/GenBank/DDBJ databases">
        <authorList>
            <person name="Peeters C."/>
        </authorList>
    </citation>
    <scope>NUCLEOTIDE SEQUENCE [LARGE SCALE GENOMIC DNA]</scope>
    <source>
        <strain evidence="9 10">LMG 31110</strain>
    </source>
</reference>
<comment type="subcellular location">
    <subcellularLocation>
        <location evidence="1">Cell membrane</location>
        <topology evidence="1">Multi-pass membrane protein</topology>
    </subcellularLocation>
</comment>
<feature type="transmembrane region" description="Helical" evidence="8">
    <location>
        <begin position="125"/>
        <end position="144"/>
    </location>
</feature>
<feature type="transmembrane region" description="Helical" evidence="8">
    <location>
        <begin position="287"/>
        <end position="306"/>
    </location>
</feature>
<dbReference type="GO" id="GO:0044038">
    <property type="term" value="P:cell wall macromolecule biosynthetic process"/>
    <property type="evidence" value="ECO:0007669"/>
    <property type="project" value="TreeGrafter"/>
</dbReference>
<keyword evidence="5 8" id="KW-1133">Transmembrane helix</keyword>
<organism evidence="9 10">
    <name type="scientific">Pandoraea communis</name>
    <dbReference type="NCBI Taxonomy" id="2508297"/>
    <lineage>
        <taxon>Bacteria</taxon>
        <taxon>Pseudomonadati</taxon>
        <taxon>Pseudomonadota</taxon>
        <taxon>Betaproteobacteria</taxon>
        <taxon>Burkholderiales</taxon>
        <taxon>Burkholderiaceae</taxon>
        <taxon>Pandoraea</taxon>
    </lineage>
</organism>
<sequence>MTLHGLFLWLFAAGVAWVAAVFLRRHAVRLHLVQAPNHRSSHARPTPQGGGVGIVLAGVATAVWVGDGEIRQGLTLLSLLIAVVGFWDDVAQVSAKLRFAVQLLASGALIWLYWSPAALPLSAQWVIPGLWLAVPLTIANVWWINLFNFMDGIDGIAATQCIFMLLGAAALGVYVQPDLSGTPVWQWMIALAAASFGFLCMNWPPAKIFMGDVGSTYLAFVMFGLVLISTRAGWMTYSAWAILAAAFVADATVTLVRRMASGQRWSQAHRSHAYQRLSRRWGSHKRVTLLFVGLNVFWLLPLAWLSLAWPEASWACLVAAYAPLVVTGSKLGAGRPDHA</sequence>
<feature type="binding site" evidence="7">
    <location>
        <position position="212"/>
    </location>
    <ligand>
        <name>Mg(2+)</name>
        <dbReference type="ChEBI" id="CHEBI:18420"/>
    </ligand>
</feature>
<evidence type="ECO:0000313" key="10">
    <source>
        <dbReference type="Proteomes" id="UP000337189"/>
    </source>
</evidence>
<feature type="transmembrane region" description="Helical" evidence="8">
    <location>
        <begin position="99"/>
        <end position="119"/>
    </location>
</feature>
<dbReference type="GO" id="GO:0071555">
    <property type="term" value="P:cell wall organization"/>
    <property type="evidence" value="ECO:0007669"/>
    <property type="project" value="TreeGrafter"/>
</dbReference>
<feature type="transmembrane region" description="Helical" evidence="8">
    <location>
        <begin position="187"/>
        <end position="204"/>
    </location>
</feature>